<keyword evidence="4" id="KW-1185">Reference proteome</keyword>
<dbReference type="STRING" id="7395.A0A1A9VXD8"/>
<keyword evidence="1" id="KW-0433">Leucine-rich repeat</keyword>
<evidence type="ECO:0000313" key="3">
    <source>
        <dbReference type="EnsemblMetazoa" id="GAUT050661-PA"/>
    </source>
</evidence>
<dbReference type="SUPFAM" id="SSF52058">
    <property type="entry name" value="L domain-like"/>
    <property type="match status" value="1"/>
</dbReference>
<dbReference type="InterPro" id="IPR003591">
    <property type="entry name" value="Leu-rich_rpt_typical-subtyp"/>
</dbReference>
<dbReference type="Proteomes" id="UP000078200">
    <property type="component" value="Unassembled WGS sequence"/>
</dbReference>
<dbReference type="Pfam" id="PF13855">
    <property type="entry name" value="LRR_8"/>
    <property type="match status" value="1"/>
</dbReference>
<protein>
    <submittedName>
        <fullName evidence="3">Uncharacterized protein</fullName>
    </submittedName>
</protein>
<dbReference type="AlphaFoldDB" id="A0A1A9VXD8"/>
<accession>A0A1A9VXD8</accession>
<keyword evidence="2" id="KW-0677">Repeat</keyword>
<name>A0A1A9VXD8_GLOAU</name>
<reference evidence="3" key="1">
    <citation type="submission" date="2020-05" db="UniProtKB">
        <authorList>
            <consortium name="EnsemblMetazoa"/>
        </authorList>
    </citation>
    <scope>IDENTIFICATION</scope>
    <source>
        <strain evidence="3">TTRI</strain>
    </source>
</reference>
<proteinExistence type="predicted"/>
<dbReference type="InterPro" id="IPR032675">
    <property type="entry name" value="LRR_dom_sf"/>
</dbReference>
<evidence type="ECO:0000256" key="1">
    <source>
        <dbReference type="ARBA" id="ARBA00022614"/>
    </source>
</evidence>
<dbReference type="SMART" id="SM00369">
    <property type="entry name" value="LRR_TYP"/>
    <property type="match status" value="3"/>
</dbReference>
<dbReference type="PANTHER" id="PTHR24366">
    <property type="entry name" value="IG(IMMUNOGLOBULIN) AND LRR(LEUCINE RICH REPEAT) DOMAINS"/>
    <property type="match status" value="1"/>
</dbReference>
<evidence type="ECO:0000313" key="4">
    <source>
        <dbReference type="Proteomes" id="UP000078200"/>
    </source>
</evidence>
<dbReference type="PANTHER" id="PTHR24366:SF96">
    <property type="entry name" value="LEUCINE RICH REPEAT CONTAINING 53"/>
    <property type="match status" value="1"/>
</dbReference>
<sequence>MDINVCIEAIECKKILYGHDDGVGGGGGYGQTFLGLYMIHVDLSNNNITRLEANSFFMVTQLEELTLADNSLHLIDPLTFYDLNKLKRLNLQNCGLKSLTAHAFQGLTNLISFNFNAVVLANRFSSLSMLDILYAMYQVVPYVSRRPSYKVNYQSN</sequence>
<dbReference type="EnsemblMetazoa" id="GAUT050661-RA">
    <property type="protein sequence ID" value="GAUT050661-PA"/>
    <property type="gene ID" value="GAUT050661"/>
</dbReference>
<dbReference type="InterPro" id="IPR001611">
    <property type="entry name" value="Leu-rich_rpt"/>
</dbReference>
<evidence type="ECO:0000256" key="2">
    <source>
        <dbReference type="ARBA" id="ARBA00022737"/>
    </source>
</evidence>
<dbReference type="VEuPathDB" id="VectorBase:GAUT050661"/>
<dbReference type="Gene3D" id="3.80.10.10">
    <property type="entry name" value="Ribonuclease Inhibitor"/>
    <property type="match status" value="1"/>
</dbReference>
<organism evidence="3 4">
    <name type="scientific">Glossina austeni</name>
    <name type="common">Savannah tsetse fly</name>
    <dbReference type="NCBI Taxonomy" id="7395"/>
    <lineage>
        <taxon>Eukaryota</taxon>
        <taxon>Metazoa</taxon>
        <taxon>Ecdysozoa</taxon>
        <taxon>Arthropoda</taxon>
        <taxon>Hexapoda</taxon>
        <taxon>Insecta</taxon>
        <taxon>Pterygota</taxon>
        <taxon>Neoptera</taxon>
        <taxon>Endopterygota</taxon>
        <taxon>Diptera</taxon>
        <taxon>Brachycera</taxon>
        <taxon>Muscomorpha</taxon>
        <taxon>Hippoboscoidea</taxon>
        <taxon>Glossinidae</taxon>
        <taxon>Glossina</taxon>
    </lineage>
</organism>